<proteinExistence type="predicted"/>
<comment type="caution">
    <text evidence="2">The sequence shown here is derived from an EMBL/GenBank/DDBJ whole genome shotgun (WGS) entry which is preliminary data.</text>
</comment>
<organism evidence="2 3">
    <name type="scientific">Streptacidiphilus pinicola</name>
    <dbReference type="NCBI Taxonomy" id="2219663"/>
    <lineage>
        <taxon>Bacteria</taxon>
        <taxon>Bacillati</taxon>
        <taxon>Actinomycetota</taxon>
        <taxon>Actinomycetes</taxon>
        <taxon>Kitasatosporales</taxon>
        <taxon>Streptomycetaceae</taxon>
        <taxon>Streptacidiphilus</taxon>
    </lineage>
</organism>
<dbReference type="OrthoDB" id="3854813at2"/>
<evidence type="ECO:0000313" key="3">
    <source>
        <dbReference type="Proteomes" id="UP000248889"/>
    </source>
</evidence>
<feature type="region of interest" description="Disordered" evidence="1">
    <location>
        <begin position="60"/>
        <end position="81"/>
    </location>
</feature>
<dbReference type="InterPro" id="IPR046263">
    <property type="entry name" value="DUF6296"/>
</dbReference>
<sequence length="81" mass="8709">MTNHEGSFELVFSSEDAGGGTDDVVIVHPTGAIGPSGNPVYRDDTGIIQVEINDRLEARMLPTSSHQHPRRPIACRPLTNG</sequence>
<feature type="region of interest" description="Disordered" evidence="1">
    <location>
        <begin position="1"/>
        <end position="23"/>
    </location>
</feature>
<dbReference type="EMBL" id="QKYN01000152">
    <property type="protein sequence ID" value="RAG81589.1"/>
    <property type="molecule type" value="Genomic_DNA"/>
</dbReference>
<protein>
    <submittedName>
        <fullName evidence="2">Uncharacterized protein</fullName>
    </submittedName>
</protein>
<dbReference type="Pfam" id="PF19813">
    <property type="entry name" value="DUF6296"/>
    <property type="match status" value="1"/>
</dbReference>
<dbReference type="RefSeq" id="WP_111506752.1">
    <property type="nucleotide sequence ID" value="NZ_QKYN01000152.1"/>
</dbReference>
<reference evidence="2 3" key="1">
    <citation type="submission" date="2018-06" db="EMBL/GenBank/DDBJ databases">
        <title>Streptacidiphilus pinicola sp. nov., isolated from pine grove soil.</title>
        <authorList>
            <person name="Roh S.G."/>
            <person name="Park S."/>
            <person name="Kim M.-K."/>
            <person name="Yun B.-R."/>
            <person name="Park J."/>
            <person name="Kim M.J."/>
            <person name="Kim Y.S."/>
            <person name="Kim S.B."/>
        </authorList>
    </citation>
    <scope>NUCLEOTIDE SEQUENCE [LARGE SCALE GENOMIC DNA]</scope>
    <source>
        <strain evidence="2 3">MMS16-CNU450</strain>
    </source>
</reference>
<accession>A0A2X0K1Z4</accession>
<evidence type="ECO:0000313" key="2">
    <source>
        <dbReference type="EMBL" id="RAG81589.1"/>
    </source>
</evidence>
<dbReference type="Proteomes" id="UP000248889">
    <property type="component" value="Unassembled WGS sequence"/>
</dbReference>
<gene>
    <name evidence="2" type="ORF">DN069_32040</name>
</gene>
<dbReference type="AlphaFoldDB" id="A0A2X0K1Z4"/>
<evidence type="ECO:0000256" key="1">
    <source>
        <dbReference type="SAM" id="MobiDB-lite"/>
    </source>
</evidence>
<keyword evidence="3" id="KW-1185">Reference proteome</keyword>
<name>A0A2X0K1Z4_9ACTN</name>